<dbReference type="EMBL" id="PPEL01000081">
    <property type="protein sequence ID" value="PNV64607.1"/>
    <property type="molecule type" value="Genomic_DNA"/>
</dbReference>
<gene>
    <name evidence="2" type="ORF">C2L80_10980</name>
    <name evidence="1" type="ORF">K8V16_00715</name>
</gene>
<accession>A0A2K2U2Q2</accession>
<dbReference type="AlphaFoldDB" id="A0A2K2U2Q2"/>
<dbReference type="Proteomes" id="UP000236488">
    <property type="component" value="Unassembled WGS sequence"/>
</dbReference>
<keyword evidence="1" id="KW-0378">Hydrolase</keyword>
<dbReference type="Pfam" id="PF01244">
    <property type="entry name" value="Peptidase_M19"/>
    <property type="match status" value="1"/>
</dbReference>
<dbReference type="GO" id="GO:0006508">
    <property type="term" value="P:proteolysis"/>
    <property type="evidence" value="ECO:0007669"/>
    <property type="project" value="InterPro"/>
</dbReference>
<name>A0A2K2U2Q2_9ACTN</name>
<dbReference type="InterPro" id="IPR032466">
    <property type="entry name" value="Metal_Hydrolase"/>
</dbReference>
<evidence type="ECO:0000313" key="2">
    <source>
        <dbReference type="EMBL" id="PNV64607.1"/>
    </source>
</evidence>
<proteinExistence type="predicted"/>
<keyword evidence="1" id="KW-0224">Dipeptidase</keyword>
<dbReference type="EMBL" id="DYZL01000014">
    <property type="protein sequence ID" value="HJH42302.1"/>
    <property type="molecule type" value="Genomic_DNA"/>
</dbReference>
<keyword evidence="1" id="KW-0645">Protease</keyword>
<dbReference type="PROSITE" id="PS51365">
    <property type="entry name" value="RENAL_DIPEPTIDASE_2"/>
    <property type="match status" value="1"/>
</dbReference>
<dbReference type="Gene3D" id="3.20.20.140">
    <property type="entry name" value="Metal-dependent hydrolases"/>
    <property type="match status" value="1"/>
</dbReference>
<dbReference type="PANTHER" id="PTHR10443">
    <property type="entry name" value="MICROSOMAL DIPEPTIDASE"/>
    <property type="match status" value="1"/>
</dbReference>
<organism evidence="2 3">
    <name type="scientific">Rubneribacter badeniensis</name>
    <dbReference type="NCBI Taxonomy" id="2070688"/>
    <lineage>
        <taxon>Bacteria</taxon>
        <taxon>Bacillati</taxon>
        <taxon>Actinomycetota</taxon>
        <taxon>Coriobacteriia</taxon>
        <taxon>Eggerthellales</taxon>
        <taxon>Eggerthellaceae</taxon>
        <taxon>Rubneribacter</taxon>
    </lineage>
</organism>
<dbReference type="Proteomes" id="UP000789325">
    <property type="component" value="Unassembled WGS sequence"/>
</dbReference>
<dbReference type="PANTHER" id="PTHR10443:SF12">
    <property type="entry name" value="DIPEPTIDASE"/>
    <property type="match status" value="1"/>
</dbReference>
<evidence type="ECO:0000313" key="3">
    <source>
        <dbReference type="Proteomes" id="UP000236488"/>
    </source>
</evidence>
<keyword evidence="3" id="KW-1185">Reference proteome</keyword>
<dbReference type="EC" id="3.4.13.-" evidence="1"/>
<reference evidence="2 3" key="1">
    <citation type="journal article" date="2018" name="Int. J. Syst. Evol. Microbiol.">
        <title>Rubneribacter badeniensis gen. nov., sp. nov. and Enteroscipio rubneri gen. nov., sp. nov., new members of the Eggerthellaceae isolated from human faeces.</title>
        <authorList>
            <person name="Danylec N."/>
            <person name="Gobl A."/>
            <person name="Stoll D.A."/>
            <person name="Hetzer B."/>
            <person name="Kulling S.E."/>
            <person name="Huch M."/>
        </authorList>
    </citation>
    <scope>NUCLEOTIDE SEQUENCE [LARGE SCALE GENOMIC DNA]</scope>
    <source>
        <strain evidence="2 3">ResAG-85</strain>
    </source>
</reference>
<reference evidence="1" key="3">
    <citation type="submission" date="2021-09" db="EMBL/GenBank/DDBJ databases">
        <authorList>
            <person name="Gilroy R."/>
        </authorList>
    </citation>
    <scope>NUCLEOTIDE SEQUENCE</scope>
    <source>
        <strain evidence="1">USAMLcec12-2067</strain>
    </source>
</reference>
<dbReference type="GO" id="GO:0070573">
    <property type="term" value="F:metallodipeptidase activity"/>
    <property type="evidence" value="ECO:0007669"/>
    <property type="project" value="InterPro"/>
</dbReference>
<dbReference type="InterPro" id="IPR008257">
    <property type="entry name" value="Pept_M19"/>
</dbReference>
<sequence>MGLFMTLEEASAEEAALLRVGALPEAAQREKAEGRLRVFDLHCDTLDRLAFHGDPTVPGGFAEHDAAVPRHRMATLADNDAHISLARTAGFAWCQCFAAFIPDEVRGDAAWSLFERVRRVWERELGRCSGSLSAVRTMAEVGTVHAAGKTAGMLTVEGASFLEDDGSAEGRLDALADAGVRMLTLTWNGRNAIGSGHATTDGLTAFGRAMVRGLERRGIAVDVSHLNDAGFKDVCDAAARPFAASHSNARAVCGHPRNLADWQLRELAAHGGIAGLNFCRDFLSDAHADPAPDDVLRHVDHVLETVGEDMLALGSDYDGCDVPSWLDPCDRVGDLHALLARQFGSAVADKIFFENARAFFARLEEGGRSDAPVR</sequence>
<evidence type="ECO:0000313" key="1">
    <source>
        <dbReference type="EMBL" id="HJH42302.1"/>
    </source>
</evidence>
<reference evidence="1" key="2">
    <citation type="journal article" date="2021" name="PeerJ">
        <title>Extensive microbial diversity within the chicken gut microbiome revealed by metagenomics and culture.</title>
        <authorList>
            <person name="Gilroy R."/>
            <person name="Ravi A."/>
            <person name="Getino M."/>
            <person name="Pursley I."/>
            <person name="Horton D.L."/>
            <person name="Alikhan N.F."/>
            <person name="Baker D."/>
            <person name="Gharbi K."/>
            <person name="Hall N."/>
            <person name="Watson M."/>
            <person name="Adriaenssens E.M."/>
            <person name="Foster-Nyarko E."/>
            <person name="Jarju S."/>
            <person name="Secka A."/>
            <person name="Antonio M."/>
            <person name="Oren A."/>
            <person name="Chaudhuri R.R."/>
            <person name="La Ragione R."/>
            <person name="Hildebrand F."/>
            <person name="Pallen M.J."/>
        </authorList>
    </citation>
    <scope>NUCLEOTIDE SEQUENCE</scope>
    <source>
        <strain evidence="1">USAMLcec12-2067</strain>
    </source>
</reference>
<dbReference type="RefSeq" id="WP_103263208.1">
    <property type="nucleotide sequence ID" value="NZ_PPEL01000081.1"/>
</dbReference>
<protein>
    <submittedName>
        <fullName evidence="1">Membrane dipeptidase</fullName>
        <ecNumber evidence="1">3.4.13.-</ecNumber>
    </submittedName>
    <submittedName>
        <fullName evidence="2">Peptidase M19</fullName>
    </submittedName>
</protein>
<dbReference type="SUPFAM" id="SSF51556">
    <property type="entry name" value="Metallo-dependent hydrolases"/>
    <property type="match status" value="1"/>
</dbReference>
<comment type="caution">
    <text evidence="2">The sequence shown here is derived from an EMBL/GenBank/DDBJ whole genome shotgun (WGS) entry which is preliminary data.</text>
</comment>